<dbReference type="InterPro" id="IPR036047">
    <property type="entry name" value="F-box-like_dom_sf"/>
</dbReference>
<evidence type="ECO:0000313" key="2">
    <source>
        <dbReference type="Proteomes" id="UP001202328"/>
    </source>
</evidence>
<accession>A0AAD4XEN0</accession>
<protein>
    <recommendedName>
        <fullName evidence="3">F-box domain-containing protein</fullName>
    </recommendedName>
</protein>
<evidence type="ECO:0000313" key="1">
    <source>
        <dbReference type="EMBL" id="KAI3903602.1"/>
    </source>
</evidence>
<comment type="caution">
    <text evidence="1">The sequence shown here is derived from an EMBL/GenBank/DDBJ whole genome shotgun (WGS) entry which is preliminary data.</text>
</comment>
<dbReference type="SUPFAM" id="SSF81383">
    <property type="entry name" value="F-box domain"/>
    <property type="match status" value="1"/>
</dbReference>
<dbReference type="Proteomes" id="UP001202328">
    <property type="component" value="Unassembled WGS sequence"/>
</dbReference>
<name>A0AAD4XEN0_9MAGN</name>
<dbReference type="AlphaFoldDB" id="A0AAD4XEN0"/>
<keyword evidence="2" id="KW-1185">Reference proteome</keyword>
<gene>
    <name evidence="1" type="ORF">MKW98_032256</name>
</gene>
<proteinExistence type="predicted"/>
<dbReference type="EMBL" id="JAJJMB010011222">
    <property type="protein sequence ID" value="KAI3903602.1"/>
    <property type="molecule type" value="Genomic_DNA"/>
</dbReference>
<sequence length="84" mass="9832">MNCITENQIPISTEEPCLSEEVRNWVELPPDVLAHIFLKLGAIDILFRAQSPLLFRSIDMRNRWDLFDGNYYDMEKMAREAVDS</sequence>
<reference evidence="1" key="1">
    <citation type="submission" date="2022-04" db="EMBL/GenBank/DDBJ databases">
        <title>A functionally conserved STORR gene fusion in Papaver species that diverged 16.8 million years ago.</title>
        <authorList>
            <person name="Catania T."/>
        </authorList>
    </citation>
    <scope>NUCLEOTIDE SEQUENCE</scope>
    <source>
        <strain evidence="1">S-188037</strain>
    </source>
</reference>
<feature type="non-terminal residue" evidence="1">
    <location>
        <position position="84"/>
    </location>
</feature>
<organism evidence="1 2">
    <name type="scientific">Papaver atlanticum</name>
    <dbReference type="NCBI Taxonomy" id="357466"/>
    <lineage>
        <taxon>Eukaryota</taxon>
        <taxon>Viridiplantae</taxon>
        <taxon>Streptophyta</taxon>
        <taxon>Embryophyta</taxon>
        <taxon>Tracheophyta</taxon>
        <taxon>Spermatophyta</taxon>
        <taxon>Magnoliopsida</taxon>
        <taxon>Ranunculales</taxon>
        <taxon>Papaveraceae</taxon>
        <taxon>Papaveroideae</taxon>
        <taxon>Papaver</taxon>
    </lineage>
</organism>
<evidence type="ECO:0008006" key="3">
    <source>
        <dbReference type="Google" id="ProtNLM"/>
    </source>
</evidence>